<comment type="caution">
    <text evidence="1">The sequence shown here is derived from an EMBL/GenBank/DDBJ whole genome shotgun (WGS) entry which is preliminary data.</text>
</comment>
<dbReference type="Proteomes" id="UP000247702">
    <property type="component" value="Unassembled WGS sequence"/>
</dbReference>
<name>A0A2Z6R3A0_9GLOM</name>
<evidence type="ECO:0000313" key="1">
    <source>
        <dbReference type="EMBL" id="GBB91421.1"/>
    </source>
</evidence>
<dbReference type="AlphaFoldDB" id="A0A2Z6R3A0"/>
<accession>A0A2Z6R3A0</accession>
<dbReference type="EMBL" id="BEXD01000968">
    <property type="protein sequence ID" value="GBB91421.1"/>
    <property type="molecule type" value="Genomic_DNA"/>
</dbReference>
<organism evidence="1 2">
    <name type="scientific">Rhizophagus clarus</name>
    <dbReference type="NCBI Taxonomy" id="94130"/>
    <lineage>
        <taxon>Eukaryota</taxon>
        <taxon>Fungi</taxon>
        <taxon>Fungi incertae sedis</taxon>
        <taxon>Mucoromycota</taxon>
        <taxon>Glomeromycotina</taxon>
        <taxon>Glomeromycetes</taxon>
        <taxon>Glomerales</taxon>
        <taxon>Glomeraceae</taxon>
        <taxon>Rhizophagus</taxon>
    </lineage>
</organism>
<proteinExistence type="predicted"/>
<keyword evidence="2" id="KW-1185">Reference proteome</keyword>
<protein>
    <submittedName>
        <fullName evidence="1">Uncharacterized protein</fullName>
    </submittedName>
</protein>
<gene>
    <name evidence="1" type="ORF">RclHR1_01870016</name>
</gene>
<evidence type="ECO:0000313" key="2">
    <source>
        <dbReference type="Proteomes" id="UP000247702"/>
    </source>
</evidence>
<reference evidence="1 2" key="1">
    <citation type="submission" date="2017-11" db="EMBL/GenBank/DDBJ databases">
        <title>The genome of Rhizophagus clarus HR1 reveals common genetic basis of auxotrophy among arbuscular mycorrhizal fungi.</title>
        <authorList>
            <person name="Kobayashi Y."/>
        </authorList>
    </citation>
    <scope>NUCLEOTIDE SEQUENCE [LARGE SCALE GENOMIC DNA]</scope>
    <source>
        <strain evidence="1 2">HR1</strain>
    </source>
</reference>
<sequence length="150" mass="18167">MTVYGKPCWPKFREDSNLNFKNWKKILKHYQIALNKVWKIAMGIYKSYKRRYQLKNCNKIRLEKQKKDQRDIHQQQVEGLFIKLDLKTHSNMSPSVKQSKLRLSSDKITKENLSDGLKEMRRQRTNKEFHFKKFNLGLILRQHFLNSLLN</sequence>